<dbReference type="Gene3D" id="2.60.120.560">
    <property type="entry name" value="Exo-inulinase, domain 1"/>
    <property type="match status" value="1"/>
</dbReference>
<name>A0A517YED6_9BACT</name>
<reference evidence="3 4" key="1">
    <citation type="submission" date="2019-02" db="EMBL/GenBank/DDBJ databases">
        <title>Deep-cultivation of Planctomycetes and their phenomic and genomic characterization uncovers novel biology.</title>
        <authorList>
            <person name="Wiegand S."/>
            <person name="Jogler M."/>
            <person name="Boedeker C."/>
            <person name="Pinto D."/>
            <person name="Vollmers J."/>
            <person name="Rivas-Marin E."/>
            <person name="Kohn T."/>
            <person name="Peeters S.H."/>
            <person name="Heuer A."/>
            <person name="Rast P."/>
            <person name="Oberbeckmann S."/>
            <person name="Bunk B."/>
            <person name="Jeske O."/>
            <person name="Meyerdierks A."/>
            <person name="Storesund J.E."/>
            <person name="Kallscheuer N."/>
            <person name="Luecker S."/>
            <person name="Lage O.M."/>
            <person name="Pohl T."/>
            <person name="Merkel B.J."/>
            <person name="Hornburger P."/>
            <person name="Mueller R.-W."/>
            <person name="Bruemmer F."/>
            <person name="Labrenz M."/>
            <person name="Spormann A.M."/>
            <person name="Op den Camp H."/>
            <person name="Overmann J."/>
            <person name="Amann R."/>
            <person name="Jetten M.S.M."/>
            <person name="Mascher T."/>
            <person name="Medema M.H."/>
            <person name="Devos D.P."/>
            <person name="Kaster A.-K."/>
            <person name="Ovreas L."/>
            <person name="Rohde M."/>
            <person name="Galperin M.Y."/>
            <person name="Jogler C."/>
        </authorList>
    </citation>
    <scope>NUCLEOTIDE SEQUENCE [LARGE SCALE GENOMIC DNA]</scope>
    <source>
        <strain evidence="3 4">ETA_A8</strain>
    </source>
</reference>
<evidence type="ECO:0000313" key="4">
    <source>
        <dbReference type="Proteomes" id="UP000315017"/>
    </source>
</evidence>
<dbReference type="Pfam" id="PF06439">
    <property type="entry name" value="3keto-disac_hyd"/>
    <property type="match status" value="1"/>
</dbReference>
<feature type="signal peptide" evidence="1">
    <location>
        <begin position="1"/>
        <end position="23"/>
    </location>
</feature>
<evidence type="ECO:0000256" key="1">
    <source>
        <dbReference type="SAM" id="SignalP"/>
    </source>
</evidence>
<dbReference type="EMBL" id="CP036274">
    <property type="protein sequence ID" value="QDU28576.1"/>
    <property type="molecule type" value="Genomic_DNA"/>
</dbReference>
<dbReference type="InterPro" id="IPR010496">
    <property type="entry name" value="AL/BT2_dom"/>
</dbReference>
<accession>A0A517YED6</accession>
<dbReference type="Proteomes" id="UP000315017">
    <property type="component" value="Chromosome"/>
</dbReference>
<keyword evidence="1" id="KW-0732">Signal</keyword>
<dbReference type="OrthoDB" id="9814708at2"/>
<feature type="chain" id="PRO_5022021593" description="3-keto-alpha-glucoside-1,2-lyase/3-keto-2-hydroxy-glucal hydratase domain-containing protein" evidence="1">
    <location>
        <begin position="24"/>
        <end position="259"/>
    </location>
</feature>
<dbReference type="KEGG" id="aagg:ETAA8_36790"/>
<organism evidence="3 4">
    <name type="scientific">Anatilimnocola aggregata</name>
    <dbReference type="NCBI Taxonomy" id="2528021"/>
    <lineage>
        <taxon>Bacteria</taxon>
        <taxon>Pseudomonadati</taxon>
        <taxon>Planctomycetota</taxon>
        <taxon>Planctomycetia</taxon>
        <taxon>Pirellulales</taxon>
        <taxon>Pirellulaceae</taxon>
        <taxon>Anatilimnocola</taxon>
    </lineage>
</organism>
<evidence type="ECO:0000313" key="3">
    <source>
        <dbReference type="EMBL" id="QDU28576.1"/>
    </source>
</evidence>
<evidence type="ECO:0000259" key="2">
    <source>
        <dbReference type="Pfam" id="PF06439"/>
    </source>
</evidence>
<feature type="domain" description="3-keto-alpha-glucoside-1,2-lyase/3-keto-2-hydroxy-glucal hydratase" evidence="2">
    <location>
        <begin position="32"/>
        <end position="210"/>
    </location>
</feature>
<dbReference type="AlphaFoldDB" id="A0A517YED6"/>
<protein>
    <recommendedName>
        <fullName evidence="2">3-keto-alpha-glucoside-1,2-lyase/3-keto-2-hydroxy-glucal hydratase domain-containing protein</fullName>
    </recommendedName>
</protein>
<gene>
    <name evidence="3" type="ORF">ETAA8_36790</name>
</gene>
<dbReference type="GO" id="GO:0016787">
    <property type="term" value="F:hydrolase activity"/>
    <property type="evidence" value="ECO:0007669"/>
    <property type="project" value="InterPro"/>
</dbReference>
<dbReference type="RefSeq" id="WP_145091086.1">
    <property type="nucleotide sequence ID" value="NZ_CP036274.1"/>
</dbReference>
<proteinExistence type="predicted"/>
<keyword evidence="4" id="KW-1185">Reference proteome</keyword>
<sequence length="259" mass="29121" precursor="true">MHRLSPSIALACLFAAFQMSALALDPEEEKLGFVALSDGKTFEGWKQSGNWVIEDGAFARVRPSGQLTYEKQLIPDDFELRFDWKASKGCNSGVYYRPGQVEYQVLDDENSPYGENPRQSAASIFFCMAPSKRVARPHGEWNTARILCKGSIIEHWLNDQRVLSFDYKDPKWSKEVELLRIRGGDLTKRGGKLLLQDHGQDVAFRNLRLRTIPADEKLTPDPTFQPLPVTGVALQKEEARVRGMLEKAKPKSPAAKGAK</sequence>